<proteinExistence type="predicted"/>
<name>A0AAD4NB90_9BILA</name>
<gene>
    <name evidence="3" type="ORF">DdX_05753</name>
</gene>
<evidence type="ECO:0000313" key="4">
    <source>
        <dbReference type="Proteomes" id="UP001201812"/>
    </source>
</evidence>
<accession>A0AAD4NB90</accession>
<dbReference type="Proteomes" id="UP001201812">
    <property type="component" value="Unassembled WGS sequence"/>
</dbReference>
<organism evidence="3 4">
    <name type="scientific">Ditylenchus destructor</name>
    <dbReference type="NCBI Taxonomy" id="166010"/>
    <lineage>
        <taxon>Eukaryota</taxon>
        <taxon>Metazoa</taxon>
        <taxon>Ecdysozoa</taxon>
        <taxon>Nematoda</taxon>
        <taxon>Chromadorea</taxon>
        <taxon>Rhabditida</taxon>
        <taxon>Tylenchina</taxon>
        <taxon>Tylenchomorpha</taxon>
        <taxon>Sphaerularioidea</taxon>
        <taxon>Anguinidae</taxon>
        <taxon>Anguininae</taxon>
        <taxon>Ditylenchus</taxon>
    </lineage>
</organism>
<evidence type="ECO:0000256" key="2">
    <source>
        <dbReference type="SAM" id="SignalP"/>
    </source>
</evidence>
<feature type="compositionally biased region" description="Basic and acidic residues" evidence="1">
    <location>
        <begin position="1410"/>
        <end position="1430"/>
    </location>
</feature>
<protein>
    <submittedName>
        <fullName evidence="3">Uncharacterized protein</fullName>
    </submittedName>
</protein>
<evidence type="ECO:0000256" key="1">
    <source>
        <dbReference type="SAM" id="MobiDB-lite"/>
    </source>
</evidence>
<feature type="compositionally biased region" description="Polar residues" evidence="1">
    <location>
        <begin position="722"/>
        <end position="741"/>
    </location>
</feature>
<feature type="region of interest" description="Disordered" evidence="1">
    <location>
        <begin position="293"/>
        <end position="320"/>
    </location>
</feature>
<feature type="signal peptide" evidence="2">
    <location>
        <begin position="1"/>
        <end position="26"/>
    </location>
</feature>
<feature type="region of interest" description="Disordered" evidence="1">
    <location>
        <begin position="1460"/>
        <end position="1489"/>
    </location>
</feature>
<feature type="region of interest" description="Disordered" evidence="1">
    <location>
        <begin position="1153"/>
        <end position="1175"/>
    </location>
</feature>
<feature type="region of interest" description="Disordered" evidence="1">
    <location>
        <begin position="560"/>
        <end position="596"/>
    </location>
</feature>
<feature type="compositionally biased region" description="Polar residues" evidence="1">
    <location>
        <begin position="308"/>
        <end position="320"/>
    </location>
</feature>
<feature type="compositionally biased region" description="Low complexity" evidence="1">
    <location>
        <begin position="952"/>
        <end position="964"/>
    </location>
</feature>
<dbReference type="EMBL" id="JAKKPZ010000006">
    <property type="protein sequence ID" value="KAI1720365.1"/>
    <property type="molecule type" value="Genomic_DNA"/>
</dbReference>
<feature type="region of interest" description="Disordered" evidence="1">
    <location>
        <begin position="336"/>
        <end position="364"/>
    </location>
</feature>
<feature type="chain" id="PRO_5042135721" evidence="2">
    <location>
        <begin position="27"/>
        <end position="1489"/>
    </location>
</feature>
<feature type="region of interest" description="Disordered" evidence="1">
    <location>
        <begin position="789"/>
        <end position="808"/>
    </location>
</feature>
<keyword evidence="2" id="KW-0732">Signal</keyword>
<comment type="caution">
    <text evidence="3">The sequence shown here is derived from an EMBL/GenBank/DDBJ whole genome shotgun (WGS) entry which is preliminary data.</text>
</comment>
<feature type="region of interest" description="Disordered" evidence="1">
    <location>
        <begin position="946"/>
        <end position="968"/>
    </location>
</feature>
<feature type="compositionally biased region" description="Basic and acidic residues" evidence="1">
    <location>
        <begin position="789"/>
        <end position="803"/>
    </location>
</feature>
<feature type="compositionally biased region" description="Basic residues" evidence="1">
    <location>
        <begin position="1474"/>
        <end position="1489"/>
    </location>
</feature>
<reference evidence="3" key="1">
    <citation type="submission" date="2022-01" db="EMBL/GenBank/DDBJ databases">
        <title>Genome Sequence Resource for Two Populations of Ditylenchus destructor, the Migratory Endoparasitic Phytonematode.</title>
        <authorList>
            <person name="Zhang H."/>
            <person name="Lin R."/>
            <person name="Xie B."/>
        </authorList>
    </citation>
    <scope>NUCLEOTIDE SEQUENCE</scope>
    <source>
        <strain evidence="3">BazhouSP</strain>
    </source>
</reference>
<feature type="compositionally biased region" description="Basic and acidic residues" evidence="1">
    <location>
        <begin position="692"/>
        <end position="706"/>
    </location>
</feature>
<evidence type="ECO:0000313" key="3">
    <source>
        <dbReference type="EMBL" id="KAI1720365.1"/>
    </source>
</evidence>
<feature type="region of interest" description="Disordered" evidence="1">
    <location>
        <begin position="240"/>
        <end position="259"/>
    </location>
</feature>
<feature type="region of interest" description="Disordered" evidence="1">
    <location>
        <begin position="1407"/>
        <end position="1438"/>
    </location>
</feature>
<feature type="region of interest" description="Disordered" evidence="1">
    <location>
        <begin position="690"/>
        <end position="744"/>
    </location>
</feature>
<keyword evidence="4" id="KW-1185">Reference proteome</keyword>
<sequence>MRWDAFLPQALIICMIVLVLADVSAAQDSNEAHRINNTSSEDFDHCKEFLSCENEMMAIHKRCTEQSRKATATACGLNQQFSDLSKLMDGRISEFQGCVDDNGTASNSSTEISPNAFDIPEECLKSSVLRKHPVVHPEMGCWRAVAMVRLHCQRLRKCCPAANVCMKDLRNSEATRSLREKHIEINRKTLECRNRMRQVIMEKRNGTNSNLAVQAHAVLIAQKETPGGKIQQKYLSLLPKDSNRHFNPTLKHPNRTKLGKQIYAAPRAKPYPESNTPITQQSPLNVSNKVLISPPKSKRFESRETIDRTTNQGGHSKDVSVSNRLGEFETILRKMEASSPKGHSKARGVSQSGAVKRKAVRTQTLRHSMRPGPVSKLQRPIWRDVSSDGAKTSIDGGEKIIFQKKWAVPRAVAGQRRRRIIRHFPQQVFPSLTDNEMQDNVVVSAPSQASKSPENPETQLNRAAEDYENDHAPMGIFGPISATTPPGAVPVMVSRTQSQSFALPAYVDLGKLKVFQARPIHKLTQSVSSGKRRTALNRRLMSSGRLNLLGKRVLPLKISNGNGLPYTDKEGRRRKQSAKQRGVVTGRSDKDNRLRKPLSIGSDLNFNGQGLEPISSAAIVNTPEIAMNLGHGGGGWTKVAPVAVPTTQLETATTTMSMPKAIGREPETTHFRSRMRSPAYKTAGFHVGVRRISGESPEKSSKEEKSLVGLDGETGNRENENSETTVSSVGIATTTADSSPMGTPEPVILPAWPSSNIVMPYAKFNAEADLAVEGHVPVVKEVNGISQKTPEESHNIENTEDVKSSFSADPFSTFTPTFNTQASPSIMLDENLLSPDAFTTPSPDTRRTVSLIREWTAASIAEPVDPNLHDHETMIPTPPSFRVEVDSDDTVDSDKQDLETLHSLPFINEIRRSPVSTTKKILENRATVSTTTPQMIVVDGSAEIQDQVGQNSETQTSQQEQSSTPVPVTNRLRQIKIAMAPVTQIPPVTWQDFGSTIDEKSESDLQQSTMQTEVTRKPNKVLDAVLARKQLQRILVPLGSSQSGNRVLGYRNKVLQARRQLSGKLNGTQSTGHIRQMSHENALAVSQRPKAGSLSLRVLKKEPLPQSSGDNVALSPNIDEPSADVESLQRTTVGVNLHFESDPLVTLPPTAEIRRSPARNNLPPPPVSASDPFSDKAVSDSEEELLLVKHNLVLNLEKFLDARKNEARKKLEEESERDRLEVLRKPKSEYDSRHQISGYCELYSTCSDQLKYVQNKCQQFPDESGSAGRLLPGLPKRRFGSCNARLLAIYQRVDVVHLELNENIENCLVEKIAMGAAKISDSCPAEWPTLPLFESDANNCVQRVSIIQTHCKKLGHCCSSLESCRESVDNSGLARRLRLEEERLKQRSAECQVQANDEYKKLRVLQHGTESTDKSSDENRGVENVNKGDESPPSVILSPFTGAFQQNVKTQLDTSNLNIPLQSPVAWPTSEQRRLRRRRDRNSRNRLRL</sequence>
<feature type="compositionally biased region" description="Basic and acidic residues" evidence="1">
    <location>
        <begin position="298"/>
        <end position="307"/>
    </location>
</feature>